<comment type="caution">
    <text evidence="2">The sequence shown here is derived from an EMBL/GenBank/DDBJ whole genome shotgun (WGS) entry which is preliminary data.</text>
</comment>
<gene>
    <name evidence="2" type="ORF">KQX54_015004</name>
</gene>
<proteinExistence type="predicted"/>
<evidence type="ECO:0000313" key="3">
    <source>
        <dbReference type="Proteomes" id="UP000826195"/>
    </source>
</evidence>
<dbReference type="EMBL" id="JAHXZJ010000374">
    <property type="protein sequence ID" value="KAH0561233.1"/>
    <property type="molecule type" value="Genomic_DNA"/>
</dbReference>
<protein>
    <submittedName>
        <fullName evidence="2">Uncharacterized protein</fullName>
    </submittedName>
</protein>
<name>A0AAV7J0L1_COTGL</name>
<organism evidence="2 3">
    <name type="scientific">Cotesia glomerata</name>
    <name type="common">Lepidopteran parasitic wasp</name>
    <name type="synonym">Apanteles glomeratus</name>
    <dbReference type="NCBI Taxonomy" id="32391"/>
    <lineage>
        <taxon>Eukaryota</taxon>
        <taxon>Metazoa</taxon>
        <taxon>Ecdysozoa</taxon>
        <taxon>Arthropoda</taxon>
        <taxon>Hexapoda</taxon>
        <taxon>Insecta</taxon>
        <taxon>Pterygota</taxon>
        <taxon>Neoptera</taxon>
        <taxon>Endopterygota</taxon>
        <taxon>Hymenoptera</taxon>
        <taxon>Apocrita</taxon>
        <taxon>Ichneumonoidea</taxon>
        <taxon>Braconidae</taxon>
        <taxon>Microgastrinae</taxon>
        <taxon>Cotesia</taxon>
    </lineage>
</organism>
<accession>A0AAV7J0L1</accession>
<sequence>MSLKSCQRGQIENRAKLSKISDLNAQLKTKQITPMQFLEFATNLVLGDEVVPKRTCENQAGPSKEANDQTGQNDEEVEEEFYDSSDDDSVVAEEIQEEVITVKKWIITKIEEG</sequence>
<dbReference type="Proteomes" id="UP000826195">
    <property type="component" value="Unassembled WGS sequence"/>
</dbReference>
<feature type="region of interest" description="Disordered" evidence="1">
    <location>
        <begin position="56"/>
        <end position="88"/>
    </location>
</feature>
<dbReference type="AlphaFoldDB" id="A0AAV7J0L1"/>
<reference evidence="2 3" key="1">
    <citation type="journal article" date="2021" name="J. Hered.">
        <title>A chromosome-level genome assembly of the parasitoid wasp, Cotesia glomerata (Hymenoptera: Braconidae).</title>
        <authorList>
            <person name="Pinto B.J."/>
            <person name="Weis J.J."/>
            <person name="Gamble T."/>
            <person name="Ode P.J."/>
            <person name="Paul R."/>
            <person name="Zaspel J.M."/>
        </authorList>
    </citation>
    <scope>NUCLEOTIDE SEQUENCE [LARGE SCALE GENOMIC DNA]</scope>
    <source>
        <strain evidence="2">CgM1</strain>
    </source>
</reference>
<evidence type="ECO:0000313" key="2">
    <source>
        <dbReference type="EMBL" id="KAH0561233.1"/>
    </source>
</evidence>
<keyword evidence="3" id="KW-1185">Reference proteome</keyword>
<feature type="compositionally biased region" description="Acidic residues" evidence="1">
    <location>
        <begin position="73"/>
        <end position="88"/>
    </location>
</feature>
<evidence type="ECO:0000256" key="1">
    <source>
        <dbReference type="SAM" id="MobiDB-lite"/>
    </source>
</evidence>